<evidence type="ECO:0000256" key="5">
    <source>
        <dbReference type="ARBA" id="ARBA00023143"/>
    </source>
</evidence>
<dbReference type="RefSeq" id="WP_217335461.1">
    <property type="nucleotide sequence ID" value="NZ_JAHQZT010000015.1"/>
</dbReference>
<evidence type="ECO:0000256" key="1">
    <source>
        <dbReference type="ARBA" id="ARBA00004365"/>
    </source>
</evidence>
<keyword evidence="8" id="KW-0969">Cilium</keyword>
<comment type="subcellular location">
    <subcellularLocation>
        <location evidence="1">Bacterial flagellum</location>
    </subcellularLocation>
    <subcellularLocation>
        <location evidence="2">Secreted</location>
    </subcellularLocation>
</comment>
<evidence type="ECO:0000259" key="7">
    <source>
        <dbReference type="Pfam" id="PF00700"/>
    </source>
</evidence>
<evidence type="ECO:0000313" key="9">
    <source>
        <dbReference type="Proteomes" id="UP000755551"/>
    </source>
</evidence>
<dbReference type="InterPro" id="IPR013384">
    <property type="entry name" value="Flagell_FlgL"/>
</dbReference>
<feature type="domain" description="Flagellin C-terminal" evidence="7">
    <location>
        <begin position="352"/>
        <end position="426"/>
    </location>
</feature>
<evidence type="ECO:0000256" key="2">
    <source>
        <dbReference type="ARBA" id="ARBA00004613"/>
    </source>
</evidence>
<feature type="domain" description="Flagellin N-terminal" evidence="6">
    <location>
        <begin position="3"/>
        <end position="138"/>
    </location>
</feature>
<dbReference type="Proteomes" id="UP000755551">
    <property type="component" value="Unassembled WGS sequence"/>
</dbReference>
<accession>A0ABS6MCM1</accession>
<evidence type="ECO:0000256" key="4">
    <source>
        <dbReference type="ARBA" id="ARBA00022525"/>
    </source>
</evidence>
<name>A0ABS6MCM1_9GAMM</name>
<reference evidence="8 9" key="1">
    <citation type="submission" date="2021-06" db="EMBL/GenBank/DDBJ databases">
        <title>Bacterium isolated from marine sediment.</title>
        <authorList>
            <person name="Zhu K.-L."/>
            <person name="Du Z.-J."/>
            <person name="Liang Q.-Y."/>
        </authorList>
    </citation>
    <scope>NUCLEOTIDE SEQUENCE [LARGE SCALE GENOMIC DNA]</scope>
    <source>
        <strain evidence="8 9">A346</strain>
    </source>
</reference>
<dbReference type="PANTHER" id="PTHR42792">
    <property type="entry name" value="FLAGELLIN"/>
    <property type="match status" value="1"/>
</dbReference>
<evidence type="ECO:0000256" key="3">
    <source>
        <dbReference type="ARBA" id="ARBA00005709"/>
    </source>
</evidence>
<protein>
    <submittedName>
        <fullName evidence="8">Flagellar hook-associated protein FlgL</fullName>
    </submittedName>
</protein>
<proteinExistence type="inferred from homology"/>
<sequence length="426" mass="46531">MRISTSQVFLSNLDNLTRTNTELFKTQQQLSTAKKVLQPSDDPLAAAQIIKLKKEVARNDQFQGNIDVSRRRLELEEIALDQLNNINIRLREITIQAGNGVLSAADRESLATEVDEMTQQMLGLMNTKDAQGEYLFAGFKGGDAAYVYDEDTRQYAYQGDSGQRYIQIGPDNRIASTDSGQKLFEQIEGPERPVVTNNPDGAVTLVGVADPELFEAAVDAGKLPYRFSVSYDAGDPAATPPVLPSNQLVVTDALGDSVEPDDGTPVPYTVAAGDEVTYGGMTVKIGNLPDASAANDFTASIDARTERTNPLNVALNLSEGLRNLDLKDPAQKETFGNLIADTLNSLKQAEESNIQARTSLGARMNALDQQEAVNTDYQLFTKEALSSFEDLDYAEGLSRFALQQTVLQAAYQSFSQIKDLSLFNYI</sequence>
<dbReference type="EMBL" id="JAHQZT010000015">
    <property type="protein sequence ID" value="MBV0934051.1"/>
    <property type="molecule type" value="Genomic_DNA"/>
</dbReference>
<keyword evidence="8" id="KW-0966">Cell projection</keyword>
<comment type="similarity">
    <text evidence="3">Belongs to the bacterial flagellin family.</text>
</comment>
<evidence type="ECO:0000259" key="6">
    <source>
        <dbReference type="Pfam" id="PF00669"/>
    </source>
</evidence>
<comment type="caution">
    <text evidence="8">The sequence shown here is derived from an EMBL/GenBank/DDBJ whole genome shotgun (WGS) entry which is preliminary data.</text>
</comment>
<dbReference type="InterPro" id="IPR001492">
    <property type="entry name" value="Flagellin"/>
</dbReference>
<dbReference type="InterPro" id="IPR001029">
    <property type="entry name" value="Flagellin_N"/>
</dbReference>
<evidence type="ECO:0000313" key="8">
    <source>
        <dbReference type="EMBL" id="MBV0934051.1"/>
    </source>
</evidence>
<keyword evidence="5" id="KW-0975">Bacterial flagellum</keyword>
<dbReference type="Pfam" id="PF00700">
    <property type="entry name" value="Flagellin_C"/>
    <property type="match status" value="1"/>
</dbReference>
<keyword evidence="4" id="KW-0964">Secreted</keyword>
<dbReference type="NCBIfam" id="TIGR02550">
    <property type="entry name" value="flagell_flgL"/>
    <property type="match status" value="1"/>
</dbReference>
<keyword evidence="9" id="KW-1185">Reference proteome</keyword>
<keyword evidence="8" id="KW-0282">Flagellum</keyword>
<gene>
    <name evidence="8" type="primary">flgL</name>
    <name evidence="8" type="ORF">KTN04_11940</name>
</gene>
<dbReference type="InterPro" id="IPR046358">
    <property type="entry name" value="Flagellin_C"/>
</dbReference>
<dbReference type="Pfam" id="PF00669">
    <property type="entry name" value="Flagellin_N"/>
    <property type="match status" value="1"/>
</dbReference>
<dbReference type="PANTHER" id="PTHR42792:SF1">
    <property type="entry name" value="FLAGELLAR HOOK-ASSOCIATED PROTEIN 3"/>
    <property type="match status" value="1"/>
</dbReference>
<organism evidence="8 9">
    <name type="scientific">Marinobacterium weihaiense</name>
    <dbReference type="NCBI Taxonomy" id="2851016"/>
    <lineage>
        <taxon>Bacteria</taxon>
        <taxon>Pseudomonadati</taxon>
        <taxon>Pseudomonadota</taxon>
        <taxon>Gammaproteobacteria</taxon>
        <taxon>Oceanospirillales</taxon>
        <taxon>Oceanospirillaceae</taxon>
        <taxon>Marinobacterium</taxon>
    </lineage>
</organism>